<dbReference type="SUPFAM" id="SSF53335">
    <property type="entry name" value="S-adenosyl-L-methionine-dependent methyltransferases"/>
    <property type="match status" value="1"/>
</dbReference>
<dbReference type="PANTHER" id="PTHR43861">
    <property type="entry name" value="TRANS-ACONITATE 2-METHYLTRANSFERASE-RELATED"/>
    <property type="match status" value="1"/>
</dbReference>
<evidence type="ECO:0000256" key="3">
    <source>
        <dbReference type="SAM" id="MobiDB-lite"/>
    </source>
</evidence>
<evidence type="ECO:0000259" key="4">
    <source>
        <dbReference type="Pfam" id="PF13649"/>
    </source>
</evidence>
<name>A0A6L5YV45_9RHOB</name>
<evidence type="ECO:0000313" key="6">
    <source>
        <dbReference type="Proteomes" id="UP000474957"/>
    </source>
</evidence>
<dbReference type="PANTHER" id="PTHR43861:SF1">
    <property type="entry name" value="TRANS-ACONITATE 2-METHYLTRANSFERASE"/>
    <property type="match status" value="1"/>
</dbReference>
<dbReference type="EMBL" id="WIND01000001">
    <property type="protein sequence ID" value="MSU88148.1"/>
    <property type="molecule type" value="Genomic_DNA"/>
</dbReference>
<dbReference type="Gene3D" id="3.40.50.150">
    <property type="entry name" value="Vaccinia Virus protein VP39"/>
    <property type="match status" value="1"/>
</dbReference>
<dbReference type="GO" id="GO:0008168">
    <property type="term" value="F:methyltransferase activity"/>
    <property type="evidence" value="ECO:0007669"/>
    <property type="project" value="UniProtKB-KW"/>
</dbReference>
<dbReference type="InterPro" id="IPR029063">
    <property type="entry name" value="SAM-dependent_MTases_sf"/>
</dbReference>
<evidence type="ECO:0000256" key="2">
    <source>
        <dbReference type="ARBA" id="ARBA00022679"/>
    </source>
</evidence>
<sequence length="303" mass="31570">MARGRARGTRGAGKRRGNSMSQDNSGQREFWSGKPGETWLRHTAALDVFFAPVDGLLLDAAAPTPGEAVLDLGCGAGATSRTFAAAVAPGGSVLGLDLSPLMVERAIRDSLEAGVGNVRFVQGDAADAGLPPAAHDLLVSRFGAMFFADPVDGYRTLRGTLKPGGRIALACWAGYAGNPWFRLPQRIAQQRLGPEAPGDPHAPGPMAFADIARVEAILRAAGYADVRGTAHDLHLTHPGGIDAALPLMTQLGPAGRLLRERDGSAEDRHAIADALRAALAGYLAPDGALSVPARINLFAARRP</sequence>
<accession>A0A6L5YV45</accession>
<gene>
    <name evidence="5" type="ORF">GE300_00785</name>
</gene>
<proteinExistence type="predicted"/>
<keyword evidence="2 5" id="KW-0808">Transferase</keyword>
<reference evidence="5 6" key="1">
    <citation type="submission" date="2019-10" db="EMBL/GenBank/DDBJ databases">
        <title>Cognatihalovulum marinum gen. nov. sp. nov., a new member of the family Rhodobacteraceae isolated from deep seawater of the Northwest Indian Ocean.</title>
        <authorList>
            <person name="Ruan C."/>
            <person name="Wang J."/>
            <person name="Zheng X."/>
            <person name="Song L."/>
            <person name="Zhu Y."/>
            <person name="Huang Y."/>
            <person name="Lu Z."/>
            <person name="Du W."/>
            <person name="Huang L."/>
            <person name="Dai X."/>
        </authorList>
    </citation>
    <scope>NUCLEOTIDE SEQUENCE [LARGE SCALE GENOMIC DNA]</scope>
    <source>
        <strain evidence="5 6">2CG4</strain>
    </source>
</reference>
<evidence type="ECO:0000256" key="1">
    <source>
        <dbReference type="ARBA" id="ARBA00022603"/>
    </source>
</evidence>
<dbReference type="InterPro" id="IPR041698">
    <property type="entry name" value="Methyltransf_25"/>
</dbReference>
<organism evidence="5 6">
    <name type="scientific">Halovulum marinum</name>
    <dbReference type="NCBI Taxonomy" id="2662447"/>
    <lineage>
        <taxon>Bacteria</taxon>
        <taxon>Pseudomonadati</taxon>
        <taxon>Pseudomonadota</taxon>
        <taxon>Alphaproteobacteria</taxon>
        <taxon>Rhodobacterales</taxon>
        <taxon>Paracoccaceae</taxon>
        <taxon>Halovulum</taxon>
    </lineage>
</organism>
<protein>
    <submittedName>
        <fullName evidence="5">Methyltransferase domain-containing protein</fullName>
    </submittedName>
</protein>
<comment type="caution">
    <text evidence="5">The sequence shown here is derived from an EMBL/GenBank/DDBJ whole genome shotgun (WGS) entry which is preliminary data.</text>
</comment>
<evidence type="ECO:0000313" key="5">
    <source>
        <dbReference type="EMBL" id="MSU88148.1"/>
    </source>
</evidence>
<dbReference type="Proteomes" id="UP000474957">
    <property type="component" value="Unassembled WGS sequence"/>
</dbReference>
<dbReference type="AlphaFoldDB" id="A0A6L5YV45"/>
<feature type="domain" description="Methyltransferase" evidence="4">
    <location>
        <begin position="69"/>
        <end position="165"/>
    </location>
</feature>
<dbReference type="Pfam" id="PF13649">
    <property type="entry name" value="Methyltransf_25"/>
    <property type="match status" value="1"/>
</dbReference>
<feature type="compositionally biased region" description="Basic residues" evidence="3">
    <location>
        <begin position="1"/>
        <end position="17"/>
    </location>
</feature>
<feature type="compositionally biased region" description="Polar residues" evidence="3">
    <location>
        <begin position="18"/>
        <end position="27"/>
    </location>
</feature>
<dbReference type="CDD" id="cd02440">
    <property type="entry name" value="AdoMet_MTases"/>
    <property type="match status" value="1"/>
</dbReference>
<feature type="region of interest" description="Disordered" evidence="3">
    <location>
        <begin position="1"/>
        <end position="34"/>
    </location>
</feature>
<keyword evidence="6" id="KW-1185">Reference proteome</keyword>
<keyword evidence="1 5" id="KW-0489">Methyltransferase</keyword>
<dbReference type="GO" id="GO:0032259">
    <property type="term" value="P:methylation"/>
    <property type="evidence" value="ECO:0007669"/>
    <property type="project" value="UniProtKB-KW"/>
</dbReference>